<sequence>MPIECRLRNTDFMSESRYRSTSIMTYTLFLLMKWPAIPFFSAAKGPLYCRRSFILRGLIYFPYLPSQFFGKYVKIGQSYTPRSVSNDTNEN</sequence>
<keyword evidence="2" id="KW-1185">Reference proteome</keyword>
<dbReference type="Proteomes" id="UP001497535">
    <property type="component" value="Unassembled WGS sequence"/>
</dbReference>
<name>A0ACB0YC91_MELEN</name>
<evidence type="ECO:0000313" key="2">
    <source>
        <dbReference type="Proteomes" id="UP001497535"/>
    </source>
</evidence>
<organism evidence="1 2">
    <name type="scientific">Meloidogyne enterolobii</name>
    <name type="common">Root-knot nematode worm</name>
    <name type="synonym">Meloidogyne mayaguensis</name>
    <dbReference type="NCBI Taxonomy" id="390850"/>
    <lineage>
        <taxon>Eukaryota</taxon>
        <taxon>Metazoa</taxon>
        <taxon>Ecdysozoa</taxon>
        <taxon>Nematoda</taxon>
        <taxon>Chromadorea</taxon>
        <taxon>Rhabditida</taxon>
        <taxon>Tylenchina</taxon>
        <taxon>Tylenchomorpha</taxon>
        <taxon>Tylenchoidea</taxon>
        <taxon>Meloidogynidae</taxon>
        <taxon>Meloidogyninae</taxon>
        <taxon>Meloidogyne</taxon>
    </lineage>
</organism>
<dbReference type="EMBL" id="CAVMJV010000010">
    <property type="protein sequence ID" value="CAK5040763.1"/>
    <property type="molecule type" value="Genomic_DNA"/>
</dbReference>
<accession>A0ACB0YC91</accession>
<reference evidence="1" key="1">
    <citation type="submission" date="2023-11" db="EMBL/GenBank/DDBJ databases">
        <authorList>
            <person name="Poullet M."/>
        </authorList>
    </citation>
    <scope>NUCLEOTIDE SEQUENCE</scope>
    <source>
        <strain evidence="1">E1834</strain>
    </source>
</reference>
<evidence type="ECO:0000313" key="1">
    <source>
        <dbReference type="EMBL" id="CAK5040763.1"/>
    </source>
</evidence>
<comment type="caution">
    <text evidence="1">The sequence shown here is derived from an EMBL/GenBank/DDBJ whole genome shotgun (WGS) entry which is preliminary data.</text>
</comment>
<gene>
    <name evidence="1" type="ORF">MENTE1834_LOCUS10304</name>
</gene>
<protein>
    <submittedName>
        <fullName evidence="1">Uncharacterized protein</fullName>
    </submittedName>
</protein>
<proteinExistence type="predicted"/>